<gene>
    <name evidence="2" type="ORF">AKO1_007129</name>
</gene>
<sequence length="629" mass="72061">MDNNSILKLLHHSAESMKRALPTYSELTVGDITVGLASLVVEHKKQHVSSNLNANPILYKQDNKKDDDFIQFEHNMNPDKIDARKFLLAQKLLPYANMVYYPIVIHETQHFVLMESLDTSLKCATSITKNKDHKHLRAHPFQGCVKSVCVSEHMKQAFFLSLDHDLNAIIISVRGTDSVADVFTNFTAAPKTLELHKFYELGDEEHVVGIVHGGKLDSARWILTQIQDKLDEILLSDEPSYRRFDTVITVGHSLGGAVATLLSFLLREYFLEKCNLNQMRLPCVRCLTFSSSAFLSKNLSLWCRDFVDTFIIGMDIVPRFSVGQADRLRIEIAKSKYQNALDKYFQEHQIIAKLIEWFNKLLSEKGHNPVVMYSNILKTSTKFEPQHVEQLPNDPSVDTLYPPGYLIWFCCEKRVLPDKDAFKLMFEYVQQFVSKGQEEDSEQEAIKISQIIYKLINGPKKKKEKKNRKFVARRVDPTHFDRIVLTRKMFTDHKLTKYFNMLDKCVNQLSGRVCLFNDRQVCIIENYFNINENKAALDQSEIIEVAAVEEQVKEVPVDDIPVSDTESREIHVDADNPNVNVTIVRRSRANAKRITLSADGIDILSEDINTSRQVDVVSDVNTNPSRECA</sequence>
<dbReference type="InterPro" id="IPR029058">
    <property type="entry name" value="AB_hydrolase_fold"/>
</dbReference>
<dbReference type="PANTHER" id="PTHR46023">
    <property type="entry name" value="LIPASE CLASS 3 PROTEIN-LIKE"/>
    <property type="match status" value="1"/>
</dbReference>
<dbReference type="Pfam" id="PF01764">
    <property type="entry name" value="Lipase_3"/>
    <property type="match status" value="1"/>
</dbReference>
<dbReference type="Proteomes" id="UP001431209">
    <property type="component" value="Unassembled WGS sequence"/>
</dbReference>
<proteinExistence type="predicted"/>
<dbReference type="SUPFAM" id="SSF53474">
    <property type="entry name" value="alpha/beta-Hydrolases"/>
    <property type="match status" value="1"/>
</dbReference>
<dbReference type="GO" id="GO:0006629">
    <property type="term" value="P:lipid metabolic process"/>
    <property type="evidence" value="ECO:0007669"/>
    <property type="project" value="InterPro"/>
</dbReference>
<evidence type="ECO:0000313" key="2">
    <source>
        <dbReference type="EMBL" id="KAL0480342.1"/>
    </source>
</evidence>
<protein>
    <submittedName>
        <fullName evidence="2">Lipase</fullName>
    </submittedName>
</protein>
<organism evidence="2 3">
    <name type="scientific">Acrasis kona</name>
    <dbReference type="NCBI Taxonomy" id="1008807"/>
    <lineage>
        <taxon>Eukaryota</taxon>
        <taxon>Discoba</taxon>
        <taxon>Heterolobosea</taxon>
        <taxon>Tetramitia</taxon>
        <taxon>Eutetramitia</taxon>
        <taxon>Acrasidae</taxon>
        <taxon>Acrasis</taxon>
    </lineage>
</organism>
<name>A0AAW2YT80_9EUKA</name>
<evidence type="ECO:0000259" key="1">
    <source>
        <dbReference type="Pfam" id="PF01764"/>
    </source>
</evidence>
<keyword evidence="3" id="KW-1185">Reference proteome</keyword>
<evidence type="ECO:0000313" key="3">
    <source>
        <dbReference type="Proteomes" id="UP001431209"/>
    </source>
</evidence>
<reference evidence="2 3" key="1">
    <citation type="submission" date="2024-03" db="EMBL/GenBank/DDBJ databases">
        <title>The Acrasis kona genome and developmental transcriptomes reveal deep origins of eukaryotic multicellular pathways.</title>
        <authorList>
            <person name="Sheikh S."/>
            <person name="Fu C.-J."/>
            <person name="Brown M.W."/>
            <person name="Baldauf S.L."/>
        </authorList>
    </citation>
    <scope>NUCLEOTIDE SEQUENCE [LARGE SCALE GENOMIC DNA]</scope>
    <source>
        <strain evidence="2 3">ATCC MYA-3509</strain>
    </source>
</reference>
<feature type="domain" description="Fungal lipase-type" evidence="1">
    <location>
        <begin position="171"/>
        <end position="321"/>
    </location>
</feature>
<accession>A0AAW2YT80</accession>
<dbReference type="InterPro" id="IPR002921">
    <property type="entry name" value="Fungal_lipase-type"/>
</dbReference>
<dbReference type="Gene3D" id="3.40.50.1820">
    <property type="entry name" value="alpha/beta hydrolase"/>
    <property type="match status" value="1"/>
</dbReference>
<dbReference type="AlphaFoldDB" id="A0AAW2YT80"/>
<dbReference type="EMBL" id="JAOPGA020000651">
    <property type="protein sequence ID" value="KAL0480342.1"/>
    <property type="molecule type" value="Genomic_DNA"/>
</dbReference>
<dbReference type="CDD" id="cd00519">
    <property type="entry name" value="Lipase_3"/>
    <property type="match status" value="1"/>
</dbReference>
<dbReference type="PANTHER" id="PTHR46023:SF6">
    <property type="entry name" value="LIPASE CLASS 3 FAMILY PROTEIN"/>
    <property type="match status" value="1"/>
</dbReference>
<comment type="caution">
    <text evidence="2">The sequence shown here is derived from an EMBL/GenBank/DDBJ whole genome shotgun (WGS) entry which is preliminary data.</text>
</comment>